<dbReference type="Pfam" id="PF01636">
    <property type="entry name" value="APH"/>
    <property type="match status" value="1"/>
</dbReference>
<dbReference type="InterPro" id="IPR011009">
    <property type="entry name" value="Kinase-like_dom_sf"/>
</dbReference>
<dbReference type="InterPro" id="IPR051678">
    <property type="entry name" value="AGP_Transferase"/>
</dbReference>
<dbReference type="OrthoDB" id="2831558at2759"/>
<comment type="caution">
    <text evidence="2">The sequence shown here is derived from an EMBL/GenBank/DDBJ whole genome shotgun (WGS) entry which is preliminary data.</text>
</comment>
<dbReference type="Gene3D" id="3.90.1200.10">
    <property type="match status" value="1"/>
</dbReference>
<dbReference type="PANTHER" id="PTHR21310:SF15">
    <property type="entry name" value="AMINOGLYCOSIDE PHOSPHOTRANSFERASE DOMAIN-CONTAINING PROTEIN"/>
    <property type="match status" value="1"/>
</dbReference>
<accession>A0A9W4I0Y2</accession>
<keyword evidence="3" id="KW-1185">Reference proteome</keyword>
<evidence type="ECO:0000259" key="1">
    <source>
        <dbReference type="Pfam" id="PF01636"/>
    </source>
</evidence>
<dbReference type="SUPFAM" id="SSF56112">
    <property type="entry name" value="Protein kinase-like (PK-like)"/>
    <property type="match status" value="1"/>
</dbReference>
<dbReference type="EMBL" id="CAJVOS010000041">
    <property type="protein sequence ID" value="CAG8189291.1"/>
    <property type="molecule type" value="Genomic_DNA"/>
</dbReference>
<evidence type="ECO:0000313" key="2">
    <source>
        <dbReference type="EMBL" id="CAG8189291.1"/>
    </source>
</evidence>
<protein>
    <recommendedName>
        <fullName evidence="1">Aminoglycoside phosphotransferase domain-containing protein</fullName>
    </recommendedName>
</protein>
<sequence>MKAIHFLEPPKQIALFCGPNLYRPDAEKKLPALAWYRRIIEAIIPKNTALTTPCLWHNDLHDDNIFVDPQNSEKITGIIVWQSCHVSPLFNQNPDPAFLGWNGLEPETLELAPRPKLSGLSSEERSSALYEYTTQNMLIG</sequence>
<reference evidence="2" key="1">
    <citation type="submission" date="2021-07" db="EMBL/GenBank/DDBJ databases">
        <authorList>
            <person name="Branca A.L. A."/>
        </authorList>
    </citation>
    <scope>NUCLEOTIDE SEQUENCE</scope>
</reference>
<feature type="domain" description="Aminoglycoside phosphotransferase" evidence="1">
    <location>
        <begin position="26"/>
        <end position="89"/>
    </location>
</feature>
<dbReference type="PANTHER" id="PTHR21310">
    <property type="entry name" value="AMINOGLYCOSIDE PHOSPHOTRANSFERASE-RELATED-RELATED"/>
    <property type="match status" value="1"/>
</dbReference>
<dbReference type="Proteomes" id="UP001153618">
    <property type="component" value="Unassembled WGS sequence"/>
</dbReference>
<gene>
    <name evidence="2" type="ORF">POLS_LOCUS7170</name>
</gene>
<organism evidence="2 3">
    <name type="scientific">Penicillium olsonii</name>
    <dbReference type="NCBI Taxonomy" id="99116"/>
    <lineage>
        <taxon>Eukaryota</taxon>
        <taxon>Fungi</taxon>
        <taxon>Dikarya</taxon>
        <taxon>Ascomycota</taxon>
        <taxon>Pezizomycotina</taxon>
        <taxon>Eurotiomycetes</taxon>
        <taxon>Eurotiomycetidae</taxon>
        <taxon>Eurotiales</taxon>
        <taxon>Aspergillaceae</taxon>
        <taxon>Penicillium</taxon>
    </lineage>
</organism>
<proteinExistence type="predicted"/>
<name>A0A9W4I0Y2_PENOL</name>
<dbReference type="InterPro" id="IPR002575">
    <property type="entry name" value="Aminoglycoside_PTrfase"/>
</dbReference>
<evidence type="ECO:0000313" key="3">
    <source>
        <dbReference type="Proteomes" id="UP001153618"/>
    </source>
</evidence>
<dbReference type="AlphaFoldDB" id="A0A9W4I0Y2"/>